<reference evidence="1 2" key="1">
    <citation type="journal article" date="2010" name="PLoS ONE">
        <title>The glycobiome of the rumen bacterium Butyrivibrio proteoclasticus B316(T) highlights adaptation to a polysaccharide-rich environment.</title>
        <authorList>
            <person name="Kelly W.J."/>
            <person name="Leahy S.C."/>
            <person name="Altermann E."/>
            <person name="Yeoman C.J."/>
            <person name="Dunne J.C."/>
            <person name="Kong Z."/>
            <person name="Pacheco D.M."/>
            <person name="Li D."/>
            <person name="Noel S.J."/>
            <person name="Moon C.D."/>
            <person name="Cookson A.L."/>
            <person name="Attwood G.T."/>
        </authorList>
    </citation>
    <scope>NUCLEOTIDE SEQUENCE [LARGE SCALE GENOMIC DNA]</scope>
    <source>
        <strain evidence="2">ATCC 51982 / DSM 14932 / B316</strain>
    </source>
</reference>
<organism evidence="1 2">
    <name type="scientific">Butyrivibrio proteoclasticus (strain ATCC 51982 / DSM 14932 / B316)</name>
    <name type="common">Clostridium proteoclasticum</name>
    <dbReference type="NCBI Taxonomy" id="515622"/>
    <lineage>
        <taxon>Bacteria</taxon>
        <taxon>Bacillati</taxon>
        <taxon>Bacillota</taxon>
        <taxon>Clostridia</taxon>
        <taxon>Lachnospirales</taxon>
        <taxon>Lachnospiraceae</taxon>
        <taxon>Butyrivibrio</taxon>
    </lineage>
</organism>
<name>E0S2U1_BUTPB</name>
<dbReference type="PANTHER" id="PTHR13061">
    <property type="entry name" value="DYNACTIN SUBUNIT P25"/>
    <property type="match status" value="1"/>
</dbReference>
<accession>E0S2U1</accession>
<dbReference type="KEGG" id="bpb:bpr_III034"/>
<dbReference type="EMBL" id="CP001811">
    <property type="protein sequence ID" value="ADL35723.1"/>
    <property type="molecule type" value="Genomic_DNA"/>
</dbReference>
<dbReference type="Proteomes" id="UP000001299">
    <property type="component" value="Chromosome 2"/>
</dbReference>
<keyword evidence="1" id="KW-0808">Transferase</keyword>
<dbReference type="STRING" id="515622.bpr_III034"/>
<dbReference type="CDD" id="cd04645">
    <property type="entry name" value="LbH_gamma_CA_like"/>
    <property type="match status" value="1"/>
</dbReference>
<keyword evidence="2" id="KW-1185">Reference proteome</keyword>
<dbReference type="Gene3D" id="2.160.10.10">
    <property type="entry name" value="Hexapeptide repeat proteins"/>
    <property type="match status" value="1"/>
</dbReference>
<dbReference type="InterPro" id="IPR047324">
    <property type="entry name" value="LbH_gamma_CA-like"/>
</dbReference>
<dbReference type="SUPFAM" id="SSF51161">
    <property type="entry name" value="Trimeric LpxA-like enzymes"/>
    <property type="match status" value="1"/>
</dbReference>
<dbReference type="InterPro" id="IPR050484">
    <property type="entry name" value="Transf_Hexapept/Carb_Anhydrase"/>
</dbReference>
<sequence>MLSQALRPGSLKGYIVMRKIDKSVFIAPGAQVIGDVTIGSDSGIWYNAVVRGDSKEIHIGKRTNIQDLAVLHVDKEYQLTVGNNVTIGHSAIVHGCSVGDNVLVGMGAIIMNGAHIGNNCIVGAGALVTENTVIPDGMIAYGNPAKVIRPVENQDKMRILENADIYVQHATEAKMGLRHRKAMPL</sequence>
<dbReference type="Pfam" id="PF00132">
    <property type="entry name" value="Hexapep"/>
    <property type="match status" value="2"/>
</dbReference>
<dbReference type="GO" id="GO:0016740">
    <property type="term" value="F:transferase activity"/>
    <property type="evidence" value="ECO:0007669"/>
    <property type="project" value="UniProtKB-KW"/>
</dbReference>
<evidence type="ECO:0000313" key="2">
    <source>
        <dbReference type="Proteomes" id="UP000001299"/>
    </source>
</evidence>
<evidence type="ECO:0000313" key="1">
    <source>
        <dbReference type="EMBL" id="ADL35723.1"/>
    </source>
</evidence>
<dbReference type="InterPro" id="IPR001451">
    <property type="entry name" value="Hexapep"/>
</dbReference>
<gene>
    <name evidence="1" type="ordered locus">bpr_III034</name>
</gene>
<dbReference type="eggNOG" id="COG0663">
    <property type="taxonomic scope" value="Bacteria"/>
</dbReference>
<dbReference type="HOGENOM" id="CLU_064827_4_1_9"/>
<dbReference type="AlphaFoldDB" id="E0S2U1"/>
<proteinExistence type="predicted"/>
<dbReference type="PANTHER" id="PTHR13061:SF29">
    <property type="entry name" value="GAMMA CARBONIC ANHYDRASE-LIKE 1, MITOCHONDRIAL-RELATED"/>
    <property type="match status" value="1"/>
</dbReference>
<protein>
    <submittedName>
        <fullName evidence="1">Acetyltransferase</fullName>
    </submittedName>
</protein>
<dbReference type="InterPro" id="IPR011004">
    <property type="entry name" value="Trimer_LpxA-like_sf"/>
</dbReference>